<accession>A0ABR6XSE9</accession>
<organism evidence="2 3">
    <name type="scientific">Undibacterium amnicola</name>
    <dbReference type="NCBI Taxonomy" id="1834038"/>
    <lineage>
        <taxon>Bacteria</taxon>
        <taxon>Pseudomonadati</taxon>
        <taxon>Pseudomonadota</taxon>
        <taxon>Betaproteobacteria</taxon>
        <taxon>Burkholderiales</taxon>
        <taxon>Oxalobacteraceae</taxon>
        <taxon>Undibacterium</taxon>
    </lineage>
</organism>
<dbReference type="EMBL" id="JACOFU010000005">
    <property type="protein sequence ID" value="MBC3832408.1"/>
    <property type="molecule type" value="Genomic_DNA"/>
</dbReference>
<reference evidence="2 3" key="1">
    <citation type="submission" date="2020-08" db="EMBL/GenBank/DDBJ databases">
        <title>Novel species isolated from subtropical streams in China.</title>
        <authorList>
            <person name="Lu H."/>
        </authorList>
    </citation>
    <scope>NUCLEOTIDE SEQUENCE [LARGE SCALE GENOMIC DNA]</scope>
    <source>
        <strain evidence="2 3">KCTC 52442</strain>
    </source>
</reference>
<evidence type="ECO:0000313" key="2">
    <source>
        <dbReference type="EMBL" id="MBC3832408.1"/>
    </source>
</evidence>
<sequence length="253" mass="29518">MKQLDELFKHAEHTVVVHYSCENFYDRGENPRSPRTTYIAVRNLDSGQTKSFSIHLIAEQRGLLDSIEQHYDDLEREMLLTFFDAVKERQHCLWMHWNMRDANYGFEALENRLKALGSVPNTSVPESKRYDLSRILIGIYGVKYTRHPRIESLMGQNHISARDFLIGQQEADAFEQKQFVRLHQSTLRKVDVLANFAGRAYAGDLITSSGWRELHGRPILAFFELFREHWLVKILGGGIVLVGLAYKAWHWFH</sequence>
<evidence type="ECO:0000313" key="3">
    <source>
        <dbReference type="Proteomes" id="UP000643610"/>
    </source>
</evidence>
<evidence type="ECO:0000256" key="1">
    <source>
        <dbReference type="SAM" id="Phobius"/>
    </source>
</evidence>
<keyword evidence="1" id="KW-0472">Membrane</keyword>
<name>A0ABR6XSE9_9BURK</name>
<feature type="transmembrane region" description="Helical" evidence="1">
    <location>
        <begin position="230"/>
        <end position="249"/>
    </location>
</feature>
<keyword evidence="3" id="KW-1185">Reference proteome</keyword>
<dbReference type="Proteomes" id="UP000643610">
    <property type="component" value="Unassembled WGS sequence"/>
</dbReference>
<gene>
    <name evidence="2" type="ORF">H8K33_12955</name>
</gene>
<keyword evidence="1" id="KW-1133">Transmembrane helix</keyword>
<protein>
    <submittedName>
        <fullName evidence="2">Uncharacterized protein</fullName>
    </submittedName>
</protein>
<proteinExistence type="predicted"/>
<comment type="caution">
    <text evidence="2">The sequence shown here is derived from an EMBL/GenBank/DDBJ whole genome shotgun (WGS) entry which is preliminary data.</text>
</comment>
<keyword evidence="1" id="KW-0812">Transmembrane</keyword>